<dbReference type="Gene3D" id="3.30.420.40">
    <property type="match status" value="1"/>
</dbReference>
<dbReference type="RefSeq" id="XP_022341362.1">
    <property type="nucleotide sequence ID" value="XM_022485654.1"/>
</dbReference>
<dbReference type="Proteomes" id="UP000694844">
    <property type="component" value="Chromosome 5"/>
</dbReference>
<evidence type="ECO:0000313" key="2">
    <source>
        <dbReference type="RefSeq" id="XP_022341362.1"/>
    </source>
</evidence>
<name>A0A8B8EN75_CRAVI</name>
<dbReference type="AlphaFoldDB" id="A0A8B8EN75"/>
<accession>A0A8B8EN75</accession>
<organism evidence="1 2">
    <name type="scientific">Crassostrea virginica</name>
    <name type="common">Eastern oyster</name>
    <dbReference type="NCBI Taxonomy" id="6565"/>
    <lineage>
        <taxon>Eukaryota</taxon>
        <taxon>Metazoa</taxon>
        <taxon>Spiralia</taxon>
        <taxon>Lophotrochozoa</taxon>
        <taxon>Mollusca</taxon>
        <taxon>Bivalvia</taxon>
        <taxon>Autobranchia</taxon>
        <taxon>Pteriomorphia</taxon>
        <taxon>Ostreida</taxon>
        <taxon>Ostreoidea</taxon>
        <taxon>Ostreidae</taxon>
        <taxon>Crassostrea</taxon>
    </lineage>
</organism>
<proteinExistence type="predicted"/>
<dbReference type="CDD" id="cd10229">
    <property type="entry name" value="ASKHA_NBD_HSP70_HSPA12"/>
    <property type="match status" value="1"/>
</dbReference>
<evidence type="ECO:0000313" key="1">
    <source>
        <dbReference type="Proteomes" id="UP000694844"/>
    </source>
</evidence>
<reference evidence="2" key="1">
    <citation type="submission" date="2025-08" db="UniProtKB">
        <authorList>
            <consortium name="RefSeq"/>
        </authorList>
    </citation>
    <scope>IDENTIFICATION</scope>
    <source>
        <tissue evidence="2">Whole sample</tissue>
    </source>
</reference>
<sequence length="447" mass="50716">MKKIVSAVIDIGATHFGRGFSLIHEYQKKPTNMNKLVRSTPLYSWDSSPCLLFTKDKVLDSLSVDAEIKYIYLEEKNEHEDWYFFTSFLKSISNSKEPPTKSTKLKTVDGKEMLALEVFSAVIKYQQDLSLRDLDDTTGLTETDIRWVLIVPSNWDASARRFLKKAAESAGLNGDQVLIVNEEESVVTYCKHFIKERLQSKCDFDAFPACSTDSKYLVFYCGDEESRAVAVIDVENQYSLKELYKQSGGIGGANMVVEAYKQLLTEIVGASFMEYCFLNYKYEYIEMVQTFKEKMCLAKTKQELVKIAIAPVLIRKLLEGVDKKTNDIISKSKFGGKIHLQNNKLQMTSDVFLGLFEAVGGRIIDHIYNILQNPELCNVKSIIMVGIFANSQVLQHMVKQAFPYINVVIPTDNNVATLIGGVICGHERGWDSEVVLSRVEKFVKFFK</sequence>
<dbReference type="SUPFAM" id="SSF53067">
    <property type="entry name" value="Actin-like ATPase domain"/>
    <property type="match status" value="2"/>
</dbReference>
<protein>
    <submittedName>
        <fullName evidence="2">Heat shock 70 kDa protein 12B-like</fullName>
    </submittedName>
</protein>
<gene>
    <name evidence="2" type="primary">LOC111135515</name>
</gene>
<dbReference type="GeneID" id="111135515"/>
<dbReference type="KEGG" id="cvn:111135515"/>
<dbReference type="PANTHER" id="PTHR14187:SF5">
    <property type="entry name" value="HEAT SHOCK 70 KDA PROTEIN 12A"/>
    <property type="match status" value="1"/>
</dbReference>
<dbReference type="PANTHER" id="PTHR14187">
    <property type="entry name" value="ALPHA KINASE/ELONGATION FACTOR 2 KINASE"/>
    <property type="match status" value="1"/>
</dbReference>
<keyword evidence="1" id="KW-1185">Reference proteome</keyword>
<dbReference type="InterPro" id="IPR043129">
    <property type="entry name" value="ATPase_NBD"/>
</dbReference>
<dbReference type="OrthoDB" id="2963168at2759"/>